<evidence type="ECO:0000313" key="1">
    <source>
        <dbReference type="EMBL" id="POW03134.1"/>
    </source>
</evidence>
<dbReference type="EMBL" id="PKSL01000130">
    <property type="protein sequence ID" value="POW03134.1"/>
    <property type="molecule type" value="Genomic_DNA"/>
</dbReference>
<reference evidence="1" key="1">
    <citation type="submission" date="2017-12" db="EMBL/GenBank/DDBJ databases">
        <title>Gene loss provides genomic basis for host adaptation in cereal stripe rust fungi.</title>
        <authorList>
            <person name="Xia C."/>
        </authorList>
    </citation>
    <scope>NUCLEOTIDE SEQUENCE [LARGE SCALE GENOMIC DNA]</scope>
    <source>
        <strain evidence="1">93-210</strain>
    </source>
</reference>
<evidence type="ECO:0000313" key="2">
    <source>
        <dbReference type="Proteomes" id="UP000239156"/>
    </source>
</evidence>
<sequence length="31" mass="3337">MNNILKPCIVASMQYDVNTVLGCIGGIGRKK</sequence>
<keyword evidence="2" id="KW-1185">Reference proteome</keyword>
<dbReference type="Proteomes" id="UP000239156">
    <property type="component" value="Unassembled WGS sequence"/>
</dbReference>
<gene>
    <name evidence="1" type="ORF">PSTT_11270</name>
</gene>
<name>A0A2S4V0U9_9BASI</name>
<dbReference type="VEuPathDB" id="FungiDB:PSHT_01928"/>
<dbReference type="VEuPathDB" id="FungiDB:PSTT_11270"/>
<comment type="caution">
    <text evidence="1">The sequence shown here is derived from an EMBL/GenBank/DDBJ whole genome shotgun (WGS) entry which is preliminary data.</text>
</comment>
<proteinExistence type="predicted"/>
<accession>A0A2S4V0U9</accession>
<organism evidence="1 2">
    <name type="scientific">Puccinia striiformis</name>
    <dbReference type="NCBI Taxonomy" id="27350"/>
    <lineage>
        <taxon>Eukaryota</taxon>
        <taxon>Fungi</taxon>
        <taxon>Dikarya</taxon>
        <taxon>Basidiomycota</taxon>
        <taxon>Pucciniomycotina</taxon>
        <taxon>Pucciniomycetes</taxon>
        <taxon>Pucciniales</taxon>
        <taxon>Pucciniaceae</taxon>
        <taxon>Puccinia</taxon>
    </lineage>
</organism>
<protein>
    <submittedName>
        <fullName evidence="1">Uncharacterized protein</fullName>
    </submittedName>
</protein>